<keyword evidence="6 7" id="KW-0012">Acyltransferase</keyword>
<dbReference type="Pfam" id="PF03279">
    <property type="entry name" value="Lip_A_acyltrans"/>
    <property type="match status" value="1"/>
</dbReference>
<keyword evidence="5" id="KW-0472">Membrane</keyword>
<keyword evidence="2" id="KW-1003">Cell membrane</keyword>
<comment type="caution">
    <text evidence="7">The sequence shown here is derived from an EMBL/GenBank/DDBJ whole genome shotgun (WGS) entry which is preliminary data.</text>
</comment>
<gene>
    <name evidence="7" type="ORF">DIS07_11140</name>
</gene>
<dbReference type="GO" id="GO:0005886">
    <property type="term" value="C:plasma membrane"/>
    <property type="evidence" value="ECO:0007669"/>
    <property type="project" value="UniProtKB-SubCell"/>
</dbReference>
<dbReference type="RefSeq" id="WP_109405326.1">
    <property type="nucleotide sequence ID" value="NZ_QFFG01000004.1"/>
</dbReference>
<dbReference type="GO" id="GO:0016746">
    <property type="term" value="F:acyltransferase activity"/>
    <property type="evidence" value="ECO:0007669"/>
    <property type="project" value="UniProtKB-KW"/>
</dbReference>
<dbReference type="PANTHER" id="PTHR30606:SF10">
    <property type="entry name" value="PHOSPHATIDYLINOSITOL MANNOSIDE ACYLTRANSFERASE"/>
    <property type="match status" value="1"/>
</dbReference>
<evidence type="ECO:0000256" key="3">
    <source>
        <dbReference type="ARBA" id="ARBA00022519"/>
    </source>
</evidence>
<evidence type="ECO:0000256" key="4">
    <source>
        <dbReference type="ARBA" id="ARBA00022679"/>
    </source>
</evidence>
<dbReference type="CDD" id="cd07984">
    <property type="entry name" value="LPLAT_LABLAT-like"/>
    <property type="match status" value="1"/>
</dbReference>
<dbReference type="GO" id="GO:0009247">
    <property type="term" value="P:glycolipid biosynthetic process"/>
    <property type="evidence" value="ECO:0007669"/>
    <property type="project" value="UniProtKB-ARBA"/>
</dbReference>
<evidence type="ECO:0000313" key="8">
    <source>
        <dbReference type="Proteomes" id="UP000245670"/>
    </source>
</evidence>
<evidence type="ECO:0000256" key="1">
    <source>
        <dbReference type="ARBA" id="ARBA00004533"/>
    </source>
</evidence>
<name>A0A2U2J9J3_9FLAO</name>
<accession>A0A2U2J9J3</accession>
<evidence type="ECO:0000313" key="7">
    <source>
        <dbReference type="EMBL" id="PWG05010.1"/>
    </source>
</evidence>
<dbReference type="EMBL" id="QFFG01000004">
    <property type="protein sequence ID" value="PWG05010.1"/>
    <property type="molecule type" value="Genomic_DNA"/>
</dbReference>
<dbReference type="InterPro" id="IPR004960">
    <property type="entry name" value="LipA_acyltrans"/>
</dbReference>
<reference evidence="7 8" key="1">
    <citation type="submission" date="2018-05" db="EMBL/GenBank/DDBJ databases">
        <title>Polaribacter aquimarinus sp. nov., isolated from sediment in a sediment of sea.</title>
        <authorList>
            <person name="Lu D."/>
        </authorList>
    </citation>
    <scope>NUCLEOTIDE SEQUENCE [LARGE SCALE GENOMIC DNA]</scope>
    <source>
        <strain evidence="7 8">ZY113</strain>
    </source>
</reference>
<dbReference type="OrthoDB" id="9801955at2"/>
<comment type="subcellular location">
    <subcellularLocation>
        <location evidence="1">Cell inner membrane</location>
    </subcellularLocation>
</comment>
<dbReference type="AlphaFoldDB" id="A0A2U2J9J3"/>
<evidence type="ECO:0000256" key="6">
    <source>
        <dbReference type="ARBA" id="ARBA00023315"/>
    </source>
</evidence>
<dbReference type="PANTHER" id="PTHR30606">
    <property type="entry name" value="LIPID A BIOSYNTHESIS LAUROYL ACYLTRANSFERASE"/>
    <property type="match status" value="1"/>
</dbReference>
<evidence type="ECO:0000256" key="2">
    <source>
        <dbReference type="ARBA" id="ARBA00022475"/>
    </source>
</evidence>
<keyword evidence="3" id="KW-0997">Cell inner membrane</keyword>
<organism evidence="7 8">
    <name type="scientific">Polaribacter aquimarinus</name>
    <dbReference type="NCBI Taxonomy" id="2100726"/>
    <lineage>
        <taxon>Bacteria</taxon>
        <taxon>Pseudomonadati</taxon>
        <taxon>Bacteroidota</taxon>
        <taxon>Flavobacteriia</taxon>
        <taxon>Flavobacteriales</taxon>
        <taxon>Flavobacteriaceae</taxon>
    </lineage>
</organism>
<keyword evidence="4 7" id="KW-0808">Transferase</keyword>
<protein>
    <submittedName>
        <fullName evidence="7">Lipid A biosynthesis acyltransferase</fullName>
    </submittedName>
</protein>
<dbReference type="Proteomes" id="UP000245670">
    <property type="component" value="Unassembled WGS sequence"/>
</dbReference>
<dbReference type="PIRSF" id="PIRSF026649">
    <property type="entry name" value="MsbB"/>
    <property type="match status" value="1"/>
</dbReference>
<proteinExistence type="predicted"/>
<evidence type="ECO:0000256" key="5">
    <source>
        <dbReference type="ARBA" id="ARBA00023136"/>
    </source>
</evidence>
<keyword evidence="8" id="KW-1185">Reference proteome</keyword>
<sequence length="307" mass="36731">MNFAVFAIAYPIIWILSRLPMKILYIKSDFLYFIMYYLIGYRKKVVFDNLKLSFPEKSDDELKKISKKFFKHFIDLVMESVKAFTISEKEIKRRYIYKNSELVNKYAAEGKSIALVGAHQANWEWSISLPLALNIDVYGAYTKLNNKYFEKWVRDSREKFGVLGCKTSETVKTIQKNYNEKKQGAYILLSDQSPQPHKTFYWKSFFGTKVPVHTGAEMLSKKFDFVVINYVAKKIKRGYYEVEFQLITETPKNYKNYKITDIYTELTENNIIRQPEFYLWSHKRFKHKDIYDEWKEMMAKNKKEKKI</sequence>